<keyword evidence="1" id="KW-0805">Transcription regulation</keyword>
<dbReference type="InterPro" id="IPR000792">
    <property type="entry name" value="Tscrpt_reg_LuxR_C"/>
</dbReference>
<evidence type="ECO:0000256" key="2">
    <source>
        <dbReference type="ARBA" id="ARBA00023125"/>
    </source>
</evidence>
<comment type="caution">
    <text evidence="5">The sequence shown here is derived from an EMBL/GenBank/DDBJ whole genome shotgun (WGS) entry which is preliminary data.</text>
</comment>
<dbReference type="Gene3D" id="1.10.10.10">
    <property type="entry name" value="Winged helix-like DNA-binding domain superfamily/Winged helix DNA-binding domain"/>
    <property type="match status" value="1"/>
</dbReference>
<dbReference type="OrthoDB" id="7267885at2"/>
<dbReference type="PANTHER" id="PTHR44688:SF16">
    <property type="entry name" value="DNA-BINDING TRANSCRIPTIONAL ACTIVATOR DEVR_DOSR"/>
    <property type="match status" value="1"/>
</dbReference>
<keyword evidence="2" id="KW-0238">DNA-binding</keyword>
<dbReference type="SMART" id="SM00421">
    <property type="entry name" value="HTH_LUXR"/>
    <property type="match status" value="1"/>
</dbReference>
<reference evidence="6" key="1">
    <citation type="submission" date="2018-05" db="EMBL/GenBank/DDBJ databases">
        <title>Zavarzinia sp. HR-AS.</title>
        <authorList>
            <person name="Lee Y."/>
            <person name="Jeon C.O."/>
        </authorList>
    </citation>
    <scope>NUCLEOTIDE SEQUENCE [LARGE SCALE GENOMIC DNA]</scope>
    <source>
        <strain evidence="6">DSM 1231</strain>
    </source>
</reference>
<sequence>MQMVEDCLSTAMIDETLRFAASSLHAPATIFCWLDPNQRIAQYQTTGIPPCMMDDYLDGRYVHDPLNVYEIVGGTRDVAFLATERTCRPEASNRMHDQFLQRYGIHDEVDFIFRLDGDAFALLAVLNGPAEDSFADRFFNWGAMRDYLEFTLKLHPRVRRARQDMMLASRFGLTPREIQVVDLLKNGASNLAVAQIMGIGVATVKTYVINILNKLGVENRAAIIAFLAQMKLA</sequence>
<dbReference type="PANTHER" id="PTHR44688">
    <property type="entry name" value="DNA-BINDING TRANSCRIPTIONAL ACTIVATOR DEVR_DOSR"/>
    <property type="match status" value="1"/>
</dbReference>
<protein>
    <recommendedName>
        <fullName evidence="4">HTH luxR-type domain-containing protein</fullName>
    </recommendedName>
</protein>
<dbReference type="Proteomes" id="UP000246077">
    <property type="component" value="Unassembled WGS sequence"/>
</dbReference>
<dbReference type="EMBL" id="QGLF01000009">
    <property type="protein sequence ID" value="PWR17619.1"/>
    <property type="molecule type" value="Genomic_DNA"/>
</dbReference>
<evidence type="ECO:0000313" key="6">
    <source>
        <dbReference type="Proteomes" id="UP000246077"/>
    </source>
</evidence>
<gene>
    <name evidence="5" type="ORF">DKG75_22340</name>
</gene>
<proteinExistence type="predicted"/>
<keyword evidence="3" id="KW-0804">Transcription</keyword>
<keyword evidence="6" id="KW-1185">Reference proteome</keyword>
<dbReference type="AlphaFoldDB" id="A0A317DSH6"/>
<dbReference type="GO" id="GO:0006355">
    <property type="term" value="P:regulation of DNA-templated transcription"/>
    <property type="evidence" value="ECO:0007669"/>
    <property type="project" value="InterPro"/>
</dbReference>
<dbReference type="CDD" id="cd06170">
    <property type="entry name" value="LuxR_C_like"/>
    <property type="match status" value="1"/>
</dbReference>
<dbReference type="PRINTS" id="PR00038">
    <property type="entry name" value="HTHLUXR"/>
</dbReference>
<organism evidence="5 6">
    <name type="scientific">Zavarzinia compransoris</name>
    <dbReference type="NCBI Taxonomy" id="1264899"/>
    <lineage>
        <taxon>Bacteria</taxon>
        <taxon>Pseudomonadati</taxon>
        <taxon>Pseudomonadota</taxon>
        <taxon>Alphaproteobacteria</taxon>
        <taxon>Rhodospirillales</taxon>
        <taxon>Zavarziniaceae</taxon>
        <taxon>Zavarzinia</taxon>
    </lineage>
</organism>
<dbReference type="PROSITE" id="PS00622">
    <property type="entry name" value="HTH_LUXR_1"/>
    <property type="match status" value="1"/>
</dbReference>
<dbReference type="Pfam" id="PF00196">
    <property type="entry name" value="GerE"/>
    <property type="match status" value="1"/>
</dbReference>
<dbReference type="RefSeq" id="WP_109923418.1">
    <property type="nucleotide sequence ID" value="NZ_QGLF01000009.1"/>
</dbReference>
<dbReference type="GO" id="GO:0003677">
    <property type="term" value="F:DNA binding"/>
    <property type="evidence" value="ECO:0007669"/>
    <property type="project" value="UniProtKB-KW"/>
</dbReference>
<dbReference type="SUPFAM" id="SSF46894">
    <property type="entry name" value="C-terminal effector domain of the bipartite response regulators"/>
    <property type="match status" value="1"/>
</dbReference>
<dbReference type="InterPro" id="IPR016032">
    <property type="entry name" value="Sig_transdc_resp-reg_C-effctor"/>
</dbReference>
<evidence type="ECO:0000259" key="4">
    <source>
        <dbReference type="PROSITE" id="PS50043"/>
    </source>
</evidence>
<evidence type="ECO:0000256" key="1">
    <source>
        <dbReference type="ARBA" id="ARBA00023015"/>
    </source>
</evidence>
<accession>A0A317DSH6</accession>
<dbReference type="PROSITE" id="PS50043">
    <property type="entry name" value="HTH_LUXR_2"/>
    <property type="match status" value="1"/>
</dbReference>
<dbReference type="InterPro" id="IPR036388">
    <property type="entry name" value="WH-like_DNA-bd_sf"/>
</dbReference>
<evidence type="ECO:0000256" key="3">
    <source>
        <dbReference type="ARBA" id="ARBA00023163"/>
    </source>
</evidence>
<name>A0A317DSH6_9PROT</name>
<evidence type="ECO:0000313" key="5">
    <source>
        <dbReference type="EMBL" id="PWR17619.1"/>
    </source>
</evidence>
<feature type="domain" description="HTH luxR-type" evidence="4">
    <location>
        <begin position="166"/>
        <end position="231"/>
    </location>
</feature>